<gene>
    <name evidence="2" type="ORF">CERZMDRAFT_93738</name>
</gene>
<accession>A0A6A6FT24</accession>
<sequence>MADQTLKTLHPFLQENSSTVSSGGTVKSYSHDLRSGPILVCVHGWPQSSFMWRHVVSELKDTISLFVPELPGYGISSLPPKHDKRTVGNLLIEALQQTFSNDRPVIWCGHDRGGRIGHRLVVDNNPSHNIHSAIFIDIVPTKAQWAAFANSAASVAYYHWPFLALPVAPQLIEAMGSGDFIKTNLERSKGRAEPGVAKFKEHDAIAHYCHQFTNPECIAGSCGDYAAGAFEDVEEQTKDQEAGKKVPIPLMLIWSASNLGRMHDVPKVWKGWVERPEDVRFEPIDGGFGHYLPEECPERVLPLFKEWIGGSKK</sequence>
<evidence type="ECO:0000313" key="3">
    <source>
        <dbReference type="Proteomes" id="UP000799539"/>
    </source>
</evidence>
<dbReference type="Gene3D" id="3.40.50.1820">
    <property type="entry name" value="alpha/beta hydrolase"/>
    <property type="match status" value="1"/>
</dbReference>
<evidence type="ECO:0000259" key="1">
    <source>
        <dbReference type="Pfam" id="PF00561"/>
    </source>
</evidence>
<evidence type="ECO:0000313" key="2">
    <source>
        <dbReference type="EMBL" id="KAF2216444.1"/>
    </source>
</evidence>
<dbReference type="Proteomes" id="UP000799539">
    <property type="component" value="Unassembled WGS sequence"/>
</dbReference>
<reference evidence="2" key="1">
    <citation type="journal article" date="2020" name="Stud. Mycol.">
        <title>101 Dothideomycetes genomes: a test case for predicting lifestyles and emergence of pathogens.</title>
        <authorList>
            <person name="Haridas S."/>
            <person name="Albert R."/>
            <person name="Binder M."/>
            <person name="Bloem J."/>
            <person name="Labutti K."/>
            <person name="Salamov A."/>
            <person name="Andreopoulos B."/>
            <person name="Baker S."/>
            <person name="Barry K."/>
            <person name="Bills G."/>
            <person name="Bluhm B."/>
            <person name="Cannon C."/>
            <person name="Castanera R."/>
            <person name="Culley D."/>
            <person name="Daum C."/>
            <person name="Ezra D."/>
            <person name="Gonzalez J."/>
            <person name="Henrissat B."/>
            <person name="Kuo A."/>
            <person name="Liang C."/>
            <person name="Lipzen A."/>
            <person name="Lutzoni F."/>
            <person name="Magnuson J."/>
            <person name="Mondo S."/>
            <person name="Nolan M."/>
            <person name="Ohm R."/>
            <person name="Pangilinan J."/>
            <person name="Park H.-J."/>
            <person name="Ramirez L."/>
            <person name="Alfaro M."/>
            <person name="Sun H."/>
            <person name="Tritt A."/>
            <person name="Yoshinaga Y."/>
            <person name="Zwiers L.-H."/>
            <person name="Turgeon B."/>
            <person name="Goodwin S."/>
            <person name="Spatafora J."/>
            <person name="Crous P."/>
            <person name="Grigoriev I."/>
        </authorList>
    </citation>
    <scope>NUCLEOTIDE SEQUENCE</scope>
    <source>
        <strain evidence="2">SCOH1-5</strain>
    </source>
</reference>
<dbReference type="AlphaFoldDB" id="A0A6A6FT24"/>
<name>A0A6A6FT24_9PEZI</name>
<dbReference type="SUPFAM" id="SSF53474">
    <property type="entry name" value="alpha/beta-Hydrolases"/>
    <property type="match status" value="1"/>
</dbReference>
<dbReference type="EMBL" id="ML992664">
    <property type="protein sequence ID" value="KAF2216444.1"/>
    <property type="molecule type" value="Genomic_DNA"/>
</dbReference>
<dbReference type="InterPro" id="IPR000073">
    <property type="entry name" value="AB_hydrolase_1"/>
</dbReference>
<dbReference type="OrthoDB" id="408373at2759"/>
<protein>
    <recommendedName>
        <fullName evidence="1">AB hydrolase-1 domain-containing protein</fullName>
    </recommendedName>
</protein>
<dbReference type="PANTHER" id="PTHR43329">
    <property type="entry name" value="EPOXIDE HYDROLASE"/>
    <property type="match status" value="1"/>
</dbReference>
<feature type="domain" description="AB hydrolase-1" evidence="1">
    <location>
        <begin position="37"/>
        <end position="149"/>
    </location>
</feature>
<keyword evidence="3" id="KW-1185">Reference proteome</keyword>
<proteinExistence type="predicted"/>
<organism evidence="2 3">
    <name type="scientific">Cercospora zeae-maydis SCOH1-5</name>
    <dbReference type="NCBI Taxonomy" id="717836"/>
    <lineage>
        <taxon>Eukaryota</taxon>
        <taxon>Fungi</taxon>
        <taxon>Dikarya</taxon>
        <taxon>Ascomycota</taxon>
        <taxon>Pezizomycotina</taxon>
        <taxon>Dothideomycetes</taxon>
        <taxon>Dothideomycetidae</taxon>
        <taxon>Mycosphaerellales</taxon>
        <taxon>Mycosphaerellaceae</taxon>
        <taxon>Cercospora</taxon>
    </lineage>
</organism>
<dbReference type="Pfam" id="PF00561">
    <property type="entry name" value="Abhydrolase_1"/>
    <property type="match status" value="1"/>
</dbReference>
<dbReference type="InterPro" id="IPR029058">
    <property type="entry name" value="AB_hydrolase_fold"/>
</dbReference>